<dbReference type="InterPro" id="IPR001509">
    <property type="entry name" value="Epimerase_deHydtase"/>
</dbReference>
<keyword evidence="3" id="KW-1185">Reference proteome</keyword>
<dbReference type="Gene3D" id="3.30.300.30">
    <property type="match status" value="1"/>
</dbReference>
<dbReference type="SUPFAM" id="SSF52777">
    <property type="entry name" value="CoA-dependent acyltransferases"/>
    <property type="match status" value="2"/>
</dbReference>
<dbReference type="InterPro" id="IPR036291">
    <property type="entry name" value="NAD(P)-bd_dom_sf"/>
</dbReference>
<dbReference type="InterPro" id="IPR023213">
    <property type="entry name" value="CAT-like_dom_sf"/>
</dbReference>
<dbReference type="RefSeq" id="WP_390231120.1">
    <property type="nucleotide sequence ID" value="NZ_JBHSCN010000006.1"/>
</dbReference>
<proteinExistence type="predicted"/>
<dbReference type="Proteomes" id="UP001595900">
    <property type="component" value="Unassembled WGS sequence"/>
</dbReference>
<dbReference type="InterPro" id="IPR000873">
    <property type="entry name" value="AMP-dep_synth/lig_dom"/>
</dbReference>
<keyword evidence="2" id="KW-0012">Acyltransferase</keyword>
<dbReference type="InterPro" id="IPR042099">
    <property type="entry name" value="ANL_N_sf"/>
</dbReference>
<dbReference type="SUPFAM" id="SSF51735">
    <property type="entry name" value="NAD(P)-binding Rossmann-fold domains"/>
    <property type="match status" value="1"/>
</dbReference>
<dbReference type="GO" id="GO:0016746">
    <property type="term" value="F:acyltransferase activity"/>
    <property type="evidence" value="ECO:0007669"/>
    <property type="project" value="UniProtKB-KW"/>
</dbReference>
<feature type="domain" description="Malonyl-CoA:ACP transacylase (MAT)" evidence="1">
    <location>
        <begin position="69"/>
        <end position="373"/>
    </location>
</feature>
<dbReference type="InterPro" id="IPR045851">
    <property type="entry name" value="AMP-bd_C_sf"/>
</dbReference>
<sequence length="1856" mass="197409">MADQATSSADQMGWTIADFSATLNRRPALPYRIGLRPRSLKELAQQLGEVGENVRPPYHRPDAPLIAFAYTGQGSHIPGMGRALMRASGEFSAWVSEALSAVGSIADRLSEALLSEAAQAEDIAITAPAIFVFQVGLQLALREVGIVPDIVCGHSLGEFAASVAAGVFSPGEALNLVVERSRLMAEETPPGAMVALLAPVARARELALNHDLAIAAINSATEIVLSGSANSVRAIVDLARRESLPAHVLPVGRAFHSPAMSSITERFRRHVEGFQSQPAKVRFIRALPHGRVTDDPKIEAKYWAEQLCAPVQFADVIGSVTSSGNVAVVEIGAQSVLTKFAAGAGAGFAVAAQTPRRAANVDEMAVSLWERGYLDALKIRGDGRRLHLVLQPDGAEETGESSSAVRRDRAVADNLPPLERALANAWYDTVGVAPEEGVGYLTAGGDSLRALRFSELVAAHAGVDVPLEALLRDDAYRDILESIKAATALRDRETVQSSGPSASIRDYPPTPIQSRMLTAAEAGAVENVTAHVVFAEGIDVAALREALDDVQATTAILRSQFRFATDGWRATVAPGPLATLKDLSDSSLANVLAAAAVPLTSDSPAPLSAWLFEPAEGASHLVVAMHHAVSDAESMALFLRRLDAAYLARRTGQEPALDIDDGFIRVALDSAAVAPRVDSERRMLERLATQREQSFAFDRGGRAAGAPATRSFKLDHDQTTALRSSAAALAATPAAWILTAIALTLRIFDPADGETLSIAVPVDVRRRYMAGNCCGPLINLIPLSWPSAESQTFRVALDRARSELLEALNADSAAEGRADVDPNTDPFALFTTVPNLADVGYTSFTAVPVESTHAKYPMSWWFEDGDSATVGVEFDAGRIDSQVVDSMLEVVKIVATESQSNTNATGVALWRSHGPKALLADGGPAAEYQSISETIRRRLSEDRARVVLREGETKVTAGDLLDSAERISRGMQSRGAATGSLVVLRLGPTIELVQCILAAIFAQVAYLPIEESPVASVRDALTDFGVSLTIGPGDAHQLETDGTGADDRLDEMDGKDQLAYVILTSGSTGRRKGVAVTRGSLWNYLQWARSTYLAENAEFSLVSSPAVDLSVTSLLLPLVSSGTVWLPGRLEATTIVRASRAAEDDGYLKATPTHLELLLGATSGPLPWKVYIVGGEQLSGALLSDLLRRRPDAVVVNEFGPTEATVGCVVYKAEHADTRLKAVPIGRPIPGCSVAVVAADGREIPFGAIGELRISGSVLAHSYYRDDEKTSHDFVEVGGVRSYMTGDLARWEQDGLVYVSRTSTATRVKIRGQRVELGAIEHELRRLRGISAAKVFVDENSAGEPTSLVAFIVGNRRPDVRAALESCLRPAEIPDIIQWVERIPQSSSGKAVHPATLPGVGNVADSRARGGSTVARAVHDAFVTALGHGVVDGLSLSEQGAHSMVRLKAYAAAHEEFPFLRLQDFFERDSVAELAGGLRRMDGSYREPVSLVARNHLPGRASHHSQGARAADVVVTGANGLVGSALVREALAQGKSVLALARGTDAQTANDRVFESLEQMGGLPSSSHLTVIDSATSPVPDAVDLERSGSIIHAAGDIRHFGKTDAFVESNVRLTEIWALEATHARRPLIYLSSAGIEDAALSPSTLAASPYLRSKLAAERLLSVQAGLDYTIVRLGSVVGRSDNGRLVQDPRRTRVYRVLQAIIASGVAPCDLSWALDISPADLVARAILSVTSTSASEDRQLTISSAEPLSFAALAPMLRELGYLVEDGTRHGMIERLQLLRGAPAAKEALATVAAWIPSGAASTLRTFDQSPEQHIIPLPPISSSTLRTLLQRAAEHGLPIPPPAPQTAEWLN</sequence>
<dbReference type="Gene3D" id="3.40.366.10">
    <property type="entry name" value="Malonyl-Coenzyme A Acyl Carrier Protein, domain 2"/>
    <property type="match status" value="1"/>
</dbReference>
<dbReference type="Gene3D" id="3.30.70.3290">
    <property type="match status" value="1"/>
</dbReference>
<gene>
    <name evidence="2" type="ORF">ACFOYW_15970</name>
</gene>
<evidence type="ECO:0000259" key="1">
    <source>
        <dbReference type="SMART" id="SM00827"/>
    </source>
</evidence>
<dbReference type="InterPro" id="IPR016036">
    <property type="entry name" value="Malonyl_transacylase_ACP-bd"/>
</dbReference>
<dbReference type="Pfam" id="PF00668">
    <property type="entry name" value="Condensation"/>
    <property type="match status" value="1"/>
</dbReference>
<dbReference type="InterPro" id="IPR014043">
    <property type="entry name" value="Acyl_transferase_dom"/>
</dbReference>
<dbReference type="Pfam" id="PF00501">
    <property type="entry name" value="AMP-binding"/>
    <property type="match status" value="1"/>
</dbReference>
<dbReference type="InterPro" id="IPR016035">
    <property type="entry name" value="Acyl_Trfase/lysoPLipase"/>
</dbReference>
<comment type="caution">
    <text evidence="2">The sequence shown here is derived from an EMBL/GenBank/DDBJ whole genome shotgun (WGS) entry which is preliminary data.</text>
</comment>
<evidence type="ECO:0000313" key="3">
    <source>
        <dbReference type="Proteomes" id="UP001595900"/>
    </source>
</evidence>
<dbReference type="Pfam" id="PF00698">
    <property type="entry name" value="Acyl_transf_1"/>
    <property type="match status" value="1"/>
</dbReference>
<dbReference type="Gene3D" id="3.40.50.720">
    <property type="entry name" value="NAD(P)-binding Rossmann-like Domain"/>
    <property type="match status" value="1"/>
</dbReference>
<dbReference type="PANTHER" id="PTHR45527">
    <property type="entry name" value="NONRIBOSOMAL PEPTIDE SYNTHETASE"/>
    <property type="match status" value="1"/>
</dbReference>
<dbReference type="SUPFAM" id="SSF52151">
    <property type="entry name" value="FabD/lysophospholipase-like"/>
    <property type="match status" value="1"/>
</dbReference>
<dbReference type="InterPro" id="IPR001242">
    <property type="entry name" value="Condensation_dom"/>
</dbReference>
<keyword evidence="2" id="KW-0808">Transferase</keyword>
<evidence type="ECO:0000313" key="2">
    <source>
        <dbReference type="EMBL" id="MFC4244871.1"/>
    </source>
</evidence>
<dbReference type="SUPFAM" id="SSF56801">
    <property type="entry name" value="Acetyl-CoA synthetase-like"/>
    <property type="match status" value="1"/>
</dbReference>
<dbReference type="EMBL" id="JBHSCN010000006">
    <property type="protein sequence ID" value="MFC4244871.1"/>
    <property type="molecule type" value="Genomic_DNA"/>
</dbReference>
<protein>
    <submittedName>
        <fullName evidence="2">Acyltransferase domain-containing protein</fullName>
    </submittedName>
</protein>
<dbReference type="InterPro" id="IPR001227">
    <property type="entry name" value="Ac_transferase_dom_sf"/>
</dbReference>
<reference evidence="3" key="1">
    <citation type="journal article" date="2019" name="Int. J. Syst. Evol. Microbiol.">
        <title>The Global Catalogue of Microorganisms (GCM) 10K type strain sequencing project: providing services to taxonomists for standard genome sequencing and annotation.</title>
        <authorList>
            <consortium name="The Broad Institute Genomics Platform"/>
            <consortium name="The Broad Institute Genome Sequencing Center for Infectious Disease"/>
            <person name="Wu L."/>
            <person name="Ma J."/>
        </authorList>
    </citation>
    <scope>NUCLEOTIDE SEQUENCE [LARGE SCALE GENOMIC DNA]</scope>
    <source>
        <strain evidence="3">CGMCC 1.10363</strain>
    </source>
</reference>
<dbReference type="Pfam" id="PF01370">
    <property type="entry name" value="Epimerase"/>
    <property type="match status" value="1"/>
</dbReference>
<dbReference type="Gene3D" id="3.30.559.30">
    <property type="entry name" value="Nonribosomal peptide synthetase, condensation domain"/>
    <property type="match status" value="1"/>
</dbReference>
<dbReference type="SUPFAM" id="SSF55048">
    <property type="entry name" value="Probable ACP-binding domain of malonyl-CoA ACP transacylase"/>
    <property type="match status" value="1"/>
</dbReference>
<dbReference type="SMART" id="SM00827">
    <property type="entry name" value="PKS_AT"/>
    <property type="match status" value="1"/>
</dbReference>
<dbReference type="PANTHER" id="PTHR45527:SF1">
    <property type="entry name" value="FATTY ACID SYNTHASE"/>
    <property type="match status" value="1"/>
</dbReference>
<accession>A0ABV8Q918</accession>
<organism evidence="2 3">
    <name type="scientific">Gryllotalpicola reticulitermitis</name>
    <dbReference type="NCBI Taxonomy" id="1184153"/>
    <lineage>
        <taxon>Bacteria</taxon>
        <taxon>Bacillati</taxon>
        <taxon>Actinomycetota</taxon>
        <taxon>Actinomycetes</taxon>
        <taxon>Micrococcales</taxon>
        <taxon>Microbacteriaceae</taxon>
        <taxon>Gryllotalpicola</taxon>
    </lineage>
</organism>
<dbReference type="Gene3D" id="3.40.50.12780">
    <property type="entry name" value="N-terminal domain of ligase-like"/>
    <property type="match status" value="1"/>
</dbReference>
<name>A0ABV8Q918_9MICO</name>
<dbReference type="Gene3D" id="3.30.559.10">
    <property type="entry name" value="Chloramphenicol acetyltransferase-like domain"/>
    <property type="match status" value="1"/>
</dbReference>